<dbReference type="InterPro" id="IPR011335">
    <property type="entry name" value="Restrct_endonuc-II-like"/>
</dbReference>
<dbReference type="SUPFAM" id="SSF52980">
    <property type="entry name" value="Restriction endonuclease-like"/>
    <property type="match status" value="1"/>
</dbReference>
<keyword evidence="3" id="KW-1185">Reference proteome</keyword>
<dbReference type="PANTHER" id="PTHR35400">
    <property type="entry name" value="SLR1083 PROTEIN"/>
    <property type="match status" value="1"/>
</dbReference>
<dbReference type="GO" id="GO:0004519">
    <property type="term" value="F:endonuclease activity"/>
    <property type="evidence" value="ECO:0007669"/>
    <property type="project" value="UniProtKB-KW"/>
</dbReference>
<feature type="domain" description="Putative restriction endonuclease" evidence="1">
    <location>
        <begin position="22"/>
        <end position="184"/>
    </location>
</feature>
<dbReference type="InterPro" id="IPR008538">
    <property type="entry name" value="Uma2"/>
</dbReference>
<evidence type="ECO:0000259" key="1">
    <source>
        <dbReference type="Pfam" id="PF05685"/>
    </source>
</evidence>
<dbReference type="Pfam" id="PF05685">
    <property type="entry name" value="Uma2"/>
    <property type="match status" value="1"/>
</dbReference>
<organism evidence="2 3">
    <name type="scientific">Streptomyces katsurahamanus</name>
    <dbReference type="NCBI Taxonomy" id="2577098"/>
    <lineage>
        <taxon>Bacteria</taxon>
        <taxon>Bacillati</taxon>
        <taxon>Actinomycetota</taxon>
        <taxon>Actinomycetes</taxon>
        <taxon>Kitasatosporales</taxon>
        <taxon>Streptomycetaceae</taxon>
        <taxon>Streptomyces</taxon>
    </lineage>
</organism>
<keyword evidence="2" id="KW-0540">Nuclease</keyword>
<proteinExistence type="predicted"/>
<sequence length="202" mass="21982">MSAAAVERPCDSEPESLLEMADRLSEQNPGYRVEIIGGILTVSPSADGDHADVLTDLMVPFIDAGLHGKETRIHQNISIWLPGGPSDYAIPDLAVVDADYRDHVVEHGCYDPKIFHLVVEVTSSNYNNDLHVKVNAYAEAQVPVYLIVNRKHGRVHVLTDPEGAVYEKHQVFAPGQQVTLPTSIGAEGTPPITLDASELLKV</sequence>
<keyword evidence="2" id="KW-0255">Endonuclease</keyword>
<gene>
    <name evidence="2" type="ORF">FFZ77_26910</name>
</gene>
<dbReference type="InterPro" id="IPR012296">
    <property type="entry name" value="Nuclease_put_TT1808"/>
</dbReference>
<accession>A0ABW9P0G9</accession>
<reference evidence="2 3" key="1">
    <citation type="submission" date="2019-06" db="EMBL/GenBank/DDBJ databases">
        <title>Comparative genomics and metabolomics analyses of clavulanic acid producing Streptomyces species provides insight into specialized metabolism and evolution of beta-lactam biosynthetic gene clusters.</title>
        <authorList>
            <person name="Moore M.A."/>
            <person name="Cruz-Morales P."/>
            <person name="Barona Gomez F."/>
            <person name="Kapil T."/>
        </authorList>
    </citation>
    <scope>NUCLEOTIDE SEQUENCE [LARGE SCALE GENOMIC DNA]</scope>
    <source>
        <strain evidence="2 3">T-272</strain>
    </source>
</reference>
<keyword evidence="2" id="KW-0378">Hydrolase</keyword>
<dbReference type="EMBL" id="VDEQ01000305">
    <property type="protein sequence ID" value="MQS39077.1"/>
    <property type="molecule type" value="Genomic_DNA"/>
</dbReference>
<evidence type="ECO:0000313" key="2">
    <source>
        <dbReference type="EMBL" id="MQS39077.1"/>
    </source>
</evidence>
<protein>
    <submittedName>
        <fullName evidence="2">Uma2 family endonuclease</fullName>
    </submittedName>
</protein>
<dbReference type="RefSeq" id="WP_153486466.1">
    <property type="nucleotide sequence ID" value="NZ_VDEQ01000305.1"/>
</dbReference>
<dbReference type="Gene3D" id="3.90.1570.10">
    <property type="entry name" value="tt1808, chain A"/>
    <property type="match status" value="1"/>
</dbReference>
<dbReference type="CDD" id="cd06260">
    <property type="entry name" value="DUF820-like"/>
    <property type="match status" value="1"/>
</dbReference>
<name>A0ABW9P0G9_9ACTN</name>
<dbReference type="Proteomes" id="UP000460558">
    <property type="component" value="Unassembled WGS sequence"/>
</dbReference>
<comment type="caution">
    <text evidence="2">The sequence shown here is derived from an EMBL/GenBank/DDBJ whole genome shotgun (WGS) entry which is preliminary data.</text>
</comment>
<dbReference type="PANTHER" id="PTHR35400:SF3">
    <property type="entry name" value="SLL1072 PROTEIN"/>
    <property type="match status" value="1"/>
</dbReference>
<evidence type="ECO:0000313" key="3">
    <source>
        <dbReference type="Proteomes" id="UP000460558"/>
    </source>
</evidence>